<evidence type="ECO:0000256" key="1">
    <source>
        <dbReference type="SAM" id="MobiDB-lite"/>
    </source>
</evidence>
<reference evidence="2" key="1">
    <citation type="submission" date="2011-01" db="EMBL/GenBank/DDBJ databases">
        <authorList>
            <person name="Muzny D."/>
            <person name="Qin X."/>
            <person name="Buhay C."/>
            <person name="Dugan-Rocha S."/>
            <person name="Ding Y."/>
            <person name="Chen G."/>
            <person name="Hawes A."/>
            <person name="Holder M."/>
            <person name="Jhangiani S."/>
            <person name="Johnson A."/>
            <person name="Khan Z."/>
            <person name="Li Z."/>
            <person name="Liu W."/>
            <person name="Liu X."/>
            <person name="Perez L."/>
            <person name="Shen H."/>
            <person name="Wang Q."/>
            <person name="Watt J."/>
            <person name="Xi L."/>
            <person name="Xin Y."/>
            <person name="Zhou J."/>
            <person name="Deng J."/>
            <person name="Jiang H."/>
            <person name="Liu Y."/>
            <person name="Qu J."/>
            <person name="Song X.-Z."/>
            <person name="Zhang L."/>
            <person name="Villasana D."/>
            <person name="Johnson A."/>
            <person name="Liu J."/>
            <person name="Liyanage D."/>
            <person name="Lorensuhewa L."/>
            <person name="Robinson T."/>
            <person name="Song A."/>
            <person name="Song B.-B."/>
            <person name="Dinh H."/>
            <person name="Thornton R."/>
            <person name="Coyle M."/>
            <person name="Francisco L."/>
            <person name="Jackson L."/>
            <person name="Javaid M."/>
            <person name="Korchina V."/>
            <person name="Kovar C."/>
            <person name="Mata R."/>
            <person name="Mathew T."/>
            <person name="Ngo R."/>
            <person name="Nguyen L."/>
            <person name="Nguyen N."/>
            <person name="Okwuonu G."/>
            <person name="Ongeri F."/>
            <person name="Pham C."/>
            <person name="Simmons D."/>
            <person name="Wilczek-Boney K."/>
            <person name="Hale W."/>
            <person name="Jakkamsetti A."/>
            <person name="Pham P."/>
            <person name="Ruth R."/>
            <person name="San Lucas F."/>
            <person name="Warren J."/>
            <person name="Zhang J."/>
            <person name="Zhao Z."/>
            <person name="Zhou C."/>
            <person name="Zhu D."/>
            <person name="Lee S."/>
            <person name="Bess C."/>
            <person name="Blankenburg K."/>
            <person name="Forbes L."/>
            <person name="Fu Q."/>
            <person name="Gubbala S."/>
            <person name="Hirani K."/>
            <person name="Jayaseelan J.C."/>
            <person name="Lara F."/>
            <person name="Munidasa M."/>
            <person name="Palculict T."/>
            <person name="Patil S."/>
            <person name="Pu L.-L."/>
            <person name="Saada N."/>
            <person name="Tang L."/>
            <person name="Weissenberger G."/>
            <person name="Zhu Y."/>
            <person name="Hemphill L."/>
            <person name="Shang Y."/>
            <person name="Youmans B."/>
            <person name="Ayvaz T."/>
            <person name="Ross M."/>
            <person name="Santibanez J."/>
            <person name="Aqrawi P."/>
            <person name="Gross S."/>
            <person name="Joshi V."/>
            <person name="Fowler G."/>
            <person name="Nazareth L."/>
            <person name="Reid J."/>
            <person name="Worley K."/>
            <person name="Petrosino J."/>
            <person name="Highlander S."/>
            <person name="Gibbs R."/>
        </authorList>
    </citation>
    <scope>NUCLEOTIDE SEQUENCE [LARGE SCALE GENOMIC DNA]</scope>
    <source>
        <strain evidence="2">ATCC 33707</strain>
    </source>
</reference>
<proteinExistence type="predicted"/>
<evidence type="ECO:0000313" key="3">
    <source>
        <dbReference type="Proteomes" id="UP000004245"/>
    </source>
</evidence>
<organism evidence="2 3">
    <name type="scientific">Prescottella equi ATCC 33707</name>
    <dbReference type="NCBI Taxonomy" id="525370"/>
    <lineage>
        <taxon>Bacteria</taxon>
        <taxon>Bacillati</taxon>
        <taxon>Actinomycetota</taxon>
        <taxon>Actinomycetes</taxon>
        <taxon>Mycobacteriales</taxon>
        <taxon>Nocardiaceae</taxon>
        <taxon>Prescottella</taxon>
    </lineage>
</organism>
<comment type="caution">
    <text evidence="2">The sequence shown here is derived from an EMBL/GenBank/DDBJ whole genome shotgun (WGS) entry which is preliminary data.</text>
</comment>
<feature type="region of interest" description="Disordered" evidence="1">
    <location>
        <begin position="24"/>
        <end position="43"/>
    </location>
</feature>
<keyword evidence="3" id="KW-1185">Reference proteome</keyword>
<dbReference type="EMBL" id="ADNW02000008">
    <property type="protein sequence ID" value="EGD24724.1"/>
    <property type="molecule type" value="Genomic_DNA"/>
</dbReference>
<name>E9T0E1_RHOHA</name>
<gene>
    <name evidence="2" type="ORF">HMPREF0724_11842</name>
</gene>
<sequence length="51" mass="5058">MGPEGVDVGHSATYVSVRSTQPRLLAGPGGGAAHEPAGAGVVGDVLLRHRP</sequence>
<protein>
    <submittedName>
        <fullName evidence="2">Uncharacterized protein</fullName>
    </submittedName>
</protein>
<feature type="compositionally biased region" description="Low complexity" evidence="1">
    <location>
        <begin position="33"/>
        <end position="43"/>
    </location>
</feature>
<accession>E9T0E1</accession>
<dbReference type="AlphaFoldDB" id="E9T0E1"/>
<dbReference type="Proteomes" id="UP000004245">
    <property type="component" value="Unassembled WGS sequence"/>
</dbReference>
<dbReference type="HOGENOM" id="CLU_3103207_0_0_11"/>
<evidence type="ECO:0000313" key="2">
    <source>
        <dbReference type="EMBL" id="EGD24724.1"/>
    </source>
</evidence>